<accession>A0A0B6YBX5</accession>
<dbReference type="EMBL" id="HACG01006070">
    <property type="protein sequence ID" value="CEK52935.1"/>
    <property type="molecule type" value="Transcribed_RNA"/>
</dbReference>
<feature type="signal peptide" evidence="1">
    <location>
        <begin position="1"/>
        <end position="22"/>
    </location>
</feature>
<gene>
    <name evidence="2" type="primary">ORF18516</name>
</gene>
<name>A0A0B6YBX5_9EUPU</name>
<feature type="chain" id="PRO_5002110520" evidence="1">
    <location>
        <begin position="23"/>
        <end position="50"/>
    </location>
</feature>
<evidence type="ECO:0000256" key="1">
    <source>
        <dbReference type="SAM" id="SignalP"/>
    </source>
</evidence>
<dbReference type="AlphaFoldDB" id="A0A0B6YBX5"/>
<evidence type="ECO:0000313" key="2">
    <source>
        <dbReference type="EMBL" id="CEK52935.1"/>
    </source>
</evidence>
<sequence length="50" mass="5872">NINQYWRFILFILAICLRMCRGQELDSCESERDCTVKLVSAQSRKAEMVC</sequence>
<proteinExistence type="predicted"/>
<reference evidence="2" key="1">
    <citation type="submission" date="2014-12" db="EMBL/GenBank/DDBJ databases">
        <title>Insight into the proteome of Arion vulgaris.</title>
        <authorList>
            <person name="Aradska J."/>
            <person name="Bulat T."/>
            <person name="Smidak R."/>
            <person name="Sarate P."/>
            <person name="Gangsoo J."/>
            <person name="Sialana F."/>
            <person name="Bilban M."/>
            <person name="Lubec G."/>
        </authorList>
    </citation>
    <scope>NUCLEOTIDE SEQUENCE</scope>
    <source>
        <tissue evidence="2">Skin</tissue>
    </source>
</reference>
<organism evidence="2">
    <name type="scientific">Arion vulgaris</name>
    <dbReference type="NCBI Taxonomy" id="1028688"/>
    <lineage>
        <taxon>Eukaryota</taxon>
        <taxon>Metazoa</taxon>
        <taxon>Spiralia</taxon>
        <taxon>Lophotrochozoa</taxon>
        <taxon>Mollusca</taxon>
        <taxon>Gastropoda</taxon>
        <taxon>Heterobranchia</taxon>
        <taxon>Euthyneura</taxon>
        <taxon>Panpulmonata</taxon>
        <taxon>Eupulmonata</taxon>
        <taxon>Stylommatophora</taxon>
        <taxon>Helicina</taxon>
        <taxon>Arionoidea</taxon>
        <taxon>Arionidae</taxon>
        <taxon>Arion</taxon>
    </lineage>
</organism>
<feature type="non-terminal residue" evidence="2">
    <location>
        <position position="1"/>
    </location>
</feature>
<protein>
    <submittedName>
        <fullName evidence="2">Uncharacterized protein</fullName>
    </submittedName>
</protein>
<keyword evidence="1" id="KW-0732">Signal</keyword>